<evidence type="ECO:0000259" key="2">
    <source>
        <dbReference type="Pfam" id="PF01648"/>
    </source>
</evidence>
<dbReference type="Proteomes" id="UP000230202">
    <property type="component" value="Unassembled WGS sequence"/>
</dbReference>
<dbReference type="Gene3D" id="3.90.470.20">
    <property type="entry name" value="4'-phosphopantetheinyl transferase domain"/>
    <property type="match status" value="2"/>
</dbReference>
<proteinExistence type="predicted"/>
<protein>
    <recommendedName>
        <fullName evidence="2">4'-phosphopantetheinyl transferase domain-containing protein</fullName>
    </recommendedName>
</protein>
<accession>A0A2N9X4T8</accession>
<dbReference type="EMBL" id="MEIL01000029">
    <property type="protein sequence ID" value="PIT38191.1"/>
    <property type="molecule type" value="Genomic_DNA"/>
</dbReference>
<dbReference type="RefSeq" id="WP_100152212.1">
    <property type="nucleotide sequence ID" value="NZ_MEIL01000029.1"/>
</dbReference>
<feature type="domain" description="4'-phosphopantetheinyl transferase" evidence="2">
    <location>
        <begin position="81"/>
        <end position="176"/>
    </location>
</feature>
<dbReference type="Pfam" id="PF01648">
    <property type="entry name" value="ACPS"/>
    <property type="match status" value="1"/>
</dbReference>
<comment type="caution">
    <text evidence="3">The sequence shown here is derived from an EMBL/GenBank/DDBJ whole genome shotgun (WGS) entry which is preliminary data.</text>
</comment>
<evidence type="ECO:0000256" key="1">
    <source>
        <dbReference type="ARBA" id="ARBA00022679"/>
    </source>
</evidence>
<organism evidence="3 4">
    <name type="scientific">Snodgrassella alvi</name>
    <dbReference type="NCBI Taxonomy" id="1196083"/>
    <lineage>
        <taxon>Bacteria</taxon>
        <taxon>Pseudomonadati</taxon>
        <taxon>Pseudomonadota</taxon>
        <taxon>Betaproteobacteria</taxon>
        <taxon>Neisseriales</taxon>
        <taxon>Neisseriaceae</taxon>
        <taxon>Snodgrassella</taxon>
    </lineage>
</organism>
<dbReference type="InterPro" id="IPR008278">
    <property type="entry name" value="4-PPantetheinyl_Trfase_dom"/>
</dbReference>
<dbReference type="GO" id="GO:0008897">
    <property type="term" value="F:holo-[acyl-carrier-protein] synthase activity"/>
    <property type="evidence" value="ECO:0007669"/>
    <property type="project" value="InterPro"/>
</dbReference>
<name>A0A2N9X4T8_9NEIS</name>
<evidence type="ECO:0000313" key="4">
    <source>
        <dbReference type="Proteomes" id="UP000230202"/>
    </source>
</evidence>
<reference evidence="3" key="1">
    <citation type="journal article" date="2017" name="MBio">
        <title>Type VI secretion-mediated competition in the bee gut microbiome.</title>
        <authorList>
            <person name="Steele M.I."/>
            <person name="Kwong W.K."/>
            <person name="Powell J.E."/>
            <person name="Whiteley M."/>
            <person name="Moran N.A."/>
        </authorList>
    </citation>
    <scope>NUCLEOTIDE SEQUENCE [LARGE SCALE GENOMIC DNA]</scope>
    <source>
        <strain evidence="3">WkB273</strain>
    </source>
</reference>
<keyword evidence="4" id="KW-1185">Reference proteome</keyword>
<dbReference type="AlphaFoldDB" id="A0A2N9X4T8"/>
<dbReference type="InterPro" id="IPR037143">
    <property type="entry name" value="4-PPantetheinyl_Trfase_dom_sf"/>
</dbReference>
<keyword evidence="1" id="KW-0808">Transferase</keyword>
<sequence length="214" mass="24778">MMNIDCVILLASADVCGLYSNQKLDNTDRKRLHQHPELEQRTDWQSSRFLKQQLADPYSIYSLTHKKGHAGLIATSTTQDAIGIDIEYAQKRNFLELAQLFCTENEQAWLVQQADLSTAFYQLWTLKEAFIKVSRGQLADMHRWCLVPQGYNAIHIPAHNPPVKAYSCVIDKNWHISVIYPSSFYISPQCCTSAFGHWQYCQFNWHQWPINPDV</sequence>
<dbReference type="SUPFAM" id="SSF56214">
    <property type="entry name" value="4'-phosphopantetheinyl transferase"/>
    <property type="match status" value="1"/>
</dbReference>
<evidence type="ECO:0000313" key="3">
    <source>
        <dbReference type="EMBL" id="PIT38191.1"/>
    </source>
</evidence>
<gene>
    <name evidence="3" type="ORF">BHC54_06445</name>
</gene>
<dbReference type="GO" id="GO:0000287">
    <property type="term" value="F:magnesium ion binding"/>
    <property type="evidence" value="ECO:0007669"/>
    <property type="project" value="InterPro"/>
</dbReference>